<evidence type="ECO:0000313" key="2">
    <source>
        <dbReference type="Proteomes" id="UP001249851"/>
    </source>
</evidence>
<dbReference type="Pfam" id="PF03641">
    <property type="entry name" value="Lysine_decarbox"/>
    <property type="match status" value="1"/>
</dbReference>
<dbReference type="NCBIfam" id="TIGR00730">
    <property type="entry name" value="Rossman fold protein, TIGR00730 family"/>
    <property type="match status" value="1"/>
</dbReference>
<dbReference type="AlphaFoldDB" id="A0AAD9R2K0"/>
<reference evidence="1" key="1">
    <citation type="journal article" date="2023" name="G3 (Bethesda)">
        <title>Whole genome assembly and annotation of the endangered Caribbean coral Acropora cervicornis.</title>
        <authorList>
            <person name="Selwyn J.D."/>
            <person name="Vollmer S.V."/>
        </authorList>
    </citation>
    <scope>NUCLEOTIDE SEQUENCE</scope>
    <source>
        <strain evidence="1">K2</strain>
    </source>
</reference>
<name>A0AAD9R2K0_ACRCE</name>
<gene>
    <name evidence="1" type="ORF">P5673_002996</name>
</gene>
<dbReference type="GO" id="GO:0016799">
    <property type="term" value="F:hydrolase activity, hydrolyzing N-glycosyl compounds"/>
    <property type="evidence" value="ECO:0007669"/>
    <property type="project" value="TreeGrafter"/>
</dbReference>
<dbReference type="Proteomes" id="UP001249851">
    <property type="component" value="Unassembled WGS sequence"/>
</dbReference>
<dbReference type="InterPro" id="IPR005269">
    <property type="entry name" value="LOG"/>
</dbReference>
<dbReference type="GO" id="GO:0009691">
    <property type="term" value="P:cytokinin biosynthetic process"/>
    <property type="evidence" value="ECO:0007669"/>
    <property type="project" value="InterPro"/>
</dbReference>
<dbReference type="InterPro" id="IPR031100">
    <property type="entry name" value="LOG_fam"/>
</dbReference>
<dbReference type="GO" id="GO:0005829">
    <property type="term" value="C:cytosol"/>
    <property type="evidence" value="ECO:0007669"/>
    <property type="project" value="TreeGrafter"/>
</dbReference>
<dbReference type="Gene3D" id="3.40.50.450">
    <property type="match status" value="1"/>
</dbReference>
<dbReference type="SUPFAM" id="SSF102405">
    <property type="entry name" value="MCP/YpsA-like"/>
    <property type="match status" value="1"/>
</dbReference>
<sequence length="205" mass="22541">MALKTVTVFCGSSLGNDPRFQESAKALGECLAKRKINLIYGGGTSGLMGTIAKTMSDAGCVVTGFLPEFFVKRGDCELDSFGKTVMVTDMHTRKQQMFEQADAMIALPGGFGTIEELLEMVTWLDSPFIEYQLKLHDKPVGLLNVANYWGGLIEWIQNAVQAGFIYDQNKDILLVADDCDTLIKKLEERASANLVKRTEKSVTAN</sequence>
<protein>
    <submittedName>
        <fullName evidence="1">Cytokinin riboside 5'-monophosphate phosphoribohydrolase LOG7</fullName>
    </submittedName>
</protein>
<reference evidence="1" key="2">
    <citation type="journal article" date="2023" name="Science">
        <title>Genomic signatures of disease resistance in endangered staghorn corals.</title>
        <authorList>
            <person name="Vollmer S.V."/>
            <person name="Selwyn J.D."/>
            <person name="Despard B.A."/>
            <person name="Roesel C.L."/>
        </authorList>
    </citation>
    <scope>NUCLEOTIDE SEQUENCE</scope>
    <source>
        <strain evidence="1">K2</strain>
    </source>
</reference>
<keyword evidence="2" id="KW-1185">Reference proteome</keyword>
<accession>A0AAD9R2K0</accession>
<proteinExistence type="predicted"/>
<evidence type="ECO:0000313" key="1">
    <source>
        <dbReference type="EMBL" id="KAK2571630.1"/>
    </source>
</evidence>
<dbReference type="EMBL" id="JARQWQ010000005">
    <property type="protein sequence ID" value="KAK2571630.1"/>
    <property type="molecule type" value="Genomic_DNA"/>
</dbReference>
<organism evidence="1 2">
    <name type="scientific">Acropora cervicornis</name>
    <name type="common">Staghorn coral</name>
    <dbReference type="NCBI Taxonomy" id="6130"/>
    <lineage>
        <taxon>Eukaryota</taxon>
        <taxon>Metazoa</taxon>
        <taxon>Cnidaria</taxon>
        <taxon>Anthozoa</taxon>
        <taxon>Hexacorallia</taxon>
        <taxon>Scleractinia</taxon>
        <taxon>Astrocoeniina</taxon>
        <taxon>Acroporidae</taxon>
        <taxon>Acropora</taxon>
    </lineage>
</organism>
<comment type="caution">
    <text evidence="1">The sequence shown here is derived from an EMBL/GenBank/DDBJ whole genome shotgun (WGS) entry which is preliminary data.</text>
</comment>
<dbReference type="PANTHER" id="PTHR31223:SF70">
    <property type="entry name" value="LOG FAMILY PROTEIN YJL055W"/>
    <property type="match status" value="1"/>
</dbReference>
<dbReference type="PANTHER" id="PTHR31223">
    <property type="entry name" value="LOG FAMILY PROTEIN YJL055W"/>
    <property type="match status" value="1"/>
</dbReference>